<dbReference type="Proteomes" id="UP000584642">
    <property type="component" value="Unassembled WGS sequence"/>
</dbReference>
<dbReference type="InterPro" id="IPR018640">
    <property type="entry name" value="DUF2063"/>
</dbReference>
<evidence type="ECO:0000259" key="1">
    <source>
        <dbReference type="Pfam" id="PF09836"/>
    </source>
</evidence>
<gene>
    <name evidence="2" type="ORF">HND93_22695</name>
</gene>
<dbReference type="InterPro" id="IPR044922">
    <property type="entry name" value="DUF2063_N_sf"/>
</dbReference>
<evidence type="ECO:0000313" key="3">
    <source>
        <dbReference type="Proteomes" id="UP000584642"/>
    </source>
</evidence>
<proteinExistence type="predicted"/>
<dbReference type="Pfam" id="PF09836">
    <property type="entry name" value="DUF2063"/>
    <property type="match status" value="1"/>
</dbReference>
<dbReference type="Gene3D" id="1.10.150.690">
    <property type="entry name" value="DUF2063"/>
    <property type="match status" value="1"/>
</dbReference>
<dbReference type="EMBL" id="JABFDB010000019">
    <property type="protein sequence ID" value="NYZ22528.1"/>
    <property type="molecule type" value="Genomic_DNA"/>
</dbReference>
<accession>A0ABX2TE50</accession>
<feature type="domain" description="Putative DNA-binding" evidence="1">
    <location>
        <begin position="5"/>
        <end position="93"/>
    </location>
</feature>
<dbReference type="RefSeq" id="WP_180284300.1">
    <property type="nucleotide sequence ID" value="NZ_JABFDB010000019.1"/>
</dbReference>
<protein>
    <submittedName>
        <fullName evidence="2">DUF2063 domain-containing protein</fullName>
    </submittedName>
</protein>
<organism evidence="2 3">
    <name type="scientific">Azospirillum oleiclasticum</name>
    <dbReference type="NCBI Taxonomy" id="2735135"/>
    <lineage>
        <taxon>Bacteria</taxon>
        <taxon>Pseudomonadati</taxon>
        <taxon>Pseudomonadota</taxon>
        <taxon>Alphaproteobacteria</taxon>
        <taxon>Rhodospirillales</taxon>
        <taxon>Azospirillaceae</taxon>
        <taxon>Azospirillum</taxon>
    </lineage>
</organism>
<name>A0ABX2TE50_9PROT</name>
<reference evidence="2 3" key="1">
    <citation type="submission" date="2020-05" db="EMBL/GenBank/DDBJ databases">
        <title>Azospirillum oleiclasticum sp. nov, a nitrogen-fixing and heavy crude oil-emulsifying bacterium isolated from the crude oil of Yumen Oilfield.</title>
        <authorList>
            <person name="Wu D."/>
            <person name="Cai M."/>
            <person name="Zhang X."/>
        </authorList>
    </citation>
    <scope>NUCLEOTIDE SEQUENCE [LARGE SCALE GENOMIC DNA]</scope>
    <source>
        <strain evidence="2 3">ROY-1-1-2</strain>
    </source>
</reference>
<evidence type="ECO:0000313" key="2">
    <source>
        <dbReference type="EMBL" id="NYZ22528.1"/>
    </source>
</evidence>
<comment type="caution">
    <text evidence="2">The sequence shown here is derived from an EMBL/GenBank/DDBJ whole genome shotgun (WGS) entry which is preliminary data.</text>
</comment>
<sequence>MLADTQRGFAAHLLCGEAGIEESLRPGLPAARLGVYRNTVMGSLAAVLGQAYPTVRRALGEDRFTSLACRFAAENPPRRPMLWSYGGDLPGWLEAAGDALPPWAPDLARLDRAMHEALFAADADPLDPARLASVPPDRVDTLRLVLHPSVRLILAGWSVHALWKDLDAVPRAEPEAVLVGRTDGEVRCARLDPPDGALAAALITGRTLSDAAAEGGPEGGGDLQAMLLRLLHNRLVVGYALDAGPMEG</sequence>
<keyword evidence="3" id="KW-1185">Reference proteome</keyword>